<dbReference type="SMART" id="SM00360">
    <property type="entry name" value="RRM"/>
    <property type="match status" value="1"/>
</dbReference>
<dbReference type="PROSITE" id="PS50102">
    <property type="entry name" value="RRM"/>
    <property type="match status" value="1"/>
</dbReference>
<dbReference type="CDD" id="cd00590">
    <property type="entry name" value="RRM_SF"/>
    <property type="match status" value="1"/>
</dbReference>
<evidence type="ECO:0000313" key="5">
    <source>
        <dbReference type="Proteomes" id="UP000026961"/>
    </source>
</evidence>
<feature type="domain" description="RRM" evidence="3">
    <location>
        <begin position="84"/>
        <end position="164"/>
    </location>
</feature>
<dbReference type="PANTHER" id="PTHR10352">
    <property type="entry name" value="EUKARYOTIC TRANSLATION INITIATION FACTOR 3 SUBUNIT G"/>
    <property type="match status" value="1"/>
</dbReference>
<dbReference type="Proteomes" id="UP000026961">
    <property type="component" value="Chromosome 12"/>
</dbReference>
<proteinExistence type="predicted"/>
<reference evidence="4" key="1">
    <citation type="submission" date="2015-04" db="UniProtKB">
        <authorList>
            <consortium name="EnsemblPlants"/>
        </authorList>
    </citation>
    <scope>IDENTIFICATION</scope>
</reference>
<dbReference type="HOGENOM" id="CLU_034595_1_1_1"/>
<dbReference type="Gene3D" id="3.30.70.330">
    <property type="match status" value="1"/>
</dbReference>
<organism evidence="4">
    <name type="scientific">Oryza glumipatula</name>
    <dbReference type="NCBI Taxonomy" id="40148"/>
    <lineage>
        <taxon>Eukaryota</taxon>
        <taxon>Viridiplantae</taxon>
        <taxon>Streptophyta</taxon>
        <taxon>Embryophyta</taxon>
        <taxon>Tracheophyta</taxon>
        <taxon>Spermatophyta</taxon>
        <taxon>Magnoliopsida</taxon>
        <taxon>Liliopsida</taxon>
        <taxon>Poales</taxon>
        <taxon>Poaceae</taxon>
        <taxon>BOP clade</taxon>
        <taxon>Oryzoideae</taxon>
        <taxon>Oryzeae</taxon>
        <taxon>Oryzinae</taxon>
        <taxon>Oryza</taxon>
    </lineage>
</organism>
<dbReference type="AlphaFoldDB" id="A0A0E0BV01"/>
<evidence type="ECO:0000313" key="4">
    <source>
        <dbReference type="EnsemblPlants" id="OGLUM12G19930.1"/>
    </source>
</evidence>
<dbReference type="SUPFAM" id="SSF54928">
    <property type="entry name" value="RNA-binding domain, RBD"/>
    <property type="match status" value="1"/>
</dbReference>
<dbReference type="eggNOG" id="ENOG502SF7Y">
    <property type="taxonomic scope" value="Eukaryota"/>
</dbReference>
<accession>A0A0E0BV01</accession>
<dbReference type="EnsemblPlants" id="OGLUM12G19930.1">
    <property type="protein sequence ID" value="OGLUM12G19930.1"/>
    <property type="gene ID" value="OGLUM12G19930"/>
</dbReference>
<dbReference type="InterPro" id="IPR000504">
    <property type="entry name" value="RRM_dom"/>
</dbReference>
<dbReference type="InterPro" id="IPR035979">
    <property type="entry name" value="RBD_domain_sf"/>
</dbReference>
<keyword evidence="1 2" id="KW-0694">RNA-binding</keyword>
<evidence type="ECO:0000259" key="3">
    <source>
        <dbReference type="PROSITE" id="PS50102"/>
    </source>
</evidence>
<evidence type="ECO:0000256" key="1">
    <source>
        <dbReference type="ARBA" id="ARBA00022884"/>
    </source>
</evidence>
<dbReference type="Gramene" id="OGLUM12G19930.1">
    <property type="protein sequence ID" value="OGLUM12G19930.1"/>
    <property type="gene ID" value="OGLUM12G19930"/>
</dbReference>
<evidence type="ECO:0000256" key="2">
    <source>
        <dbReference type="PROSITE-ProRule" id="PRU00176"/>
    </source>
</evidence>
<reference evidence="4" key="2">
    <citation type="submission" date="2018-05" db="EMBL/GenBank/DDBJ databases">
        <title>OgluRS3 (Oryza glumaepatula Reference Sequence Version 3).</title>
        <authorList>
            <person name="Zhang J."/>
            <person name="Kudrna D."/>
            <person name="Lee S."/>
            <person name="Talag J."/>
            <person name="Welchert J."/>
            <person name="Wing R.A."/>
        </authorList>
    </citation>
    <scope>NUCLEOTIDE SEQUENCE [LARGE SCALE GENOMIC DNA]</scope>
</reference>
<protein>
    <recommendedName>
        <fullName evidence="3">RRM domain-containing protein</fullName>
    </recommendedName>
</protein>
<dbReference type="GO" id="GO:0003723">
    <property type="term" value="F:RNA binding"/>
    <property type="evidence" value="ECO:0007669"/>
    <property type="project" value="UniProtKB-UniRule"/>
</dbReference>
<sequence length="173" mass="18903">MTTTTATSNKEMVVVAAAASGGGRRCVEDDACRICGWRSHNESFCVFNYMDGYFSSRSCREQCKPGWHRHAAAADFDADEWRRCFVRVTNVAAGVEGHNLRWLFQRFGPVRACSLSREGQPAGDGDGGLAFVTFYSGGDAEAAVEGLNGHLAGDRRLRVDLAYPRVVVLSHHA</sequence>
<keyword evidence="5" id="KW-1185">Reference proteome</keyword>
<dbReference type="InterPro" id="IPR012677">
    <property type="entry name" value="Nucleotide-bd_a/b_plait_sf"/>
</dbReference>
<dbReference type="Pfam" id="PF00076">
    <property type="entry name" value="RRM_1"/>
    <property type="match status" value="1"/>
</dbReference>
<name>A0A0E0BV01_9ORYZ</name>
<dbReference type="STRING" id="40148.A0A0E0BV01"/>